<accession>A0AAD5RCP2</accession>
<name>A0AAD5RCP2_PARTN</name>
<evidence type="ECO:0000256" key="1">
    <source>
        <dbReference type="SAM" id="MobiDB-lite"/>
    </source>
</evidence>
<dbReference type="GO" id="GO:0004623">
    <property type="term" value="F:phospholipase A2 activity"/>
    <property type="evidence" value="ECO:0007669"/>
    <property type="project" value="InterPro"/>
</dbReference>
<dbReference type="PANTHER" id="PTHR34228">
    <property type="entry name" value="PROTEIN CBG09474-RELATED"/>
    <property type="match status" value="1"/>
</dbReference>
<dbReference type="EMBL" id="JAHQIW010007303">
    <property type="protein sequence ID" value="KAJ1373526.1"/>
    <property type="molecule type" value="Genomic_DNA"/>
</dbReference>
<comment type="caution">
    <text evidence="2">The sequence shown here is derived from an EMBL/GenBank/DDBJ whole genome shotgun (WGS) entry which is preliminary data.</text>
</comment>
<evidence type="ECO:0000313" key="2">
    <source>
        <dbReference type="EMBL" id="KAJ1373526.1"/>
    </source>
</evidence>
<dbReference type="InterPro" id="IPR053322">
    <property type="entry name" value="PLA2-like"/>
</dbReference>
<dbReference type="InterPro" id="IPR036444">
    <property type="entry name" value="PLipase_A2_dom_sf"/>
</dbReference>
<keyword evidence="3" id="KW-1185">Reference proteome</keyword>
<protein>
    <submittedName>
        <fullName evidence="2">Uncharacterized protein</fullName>
    </submittedName>
</protein>
<feature type="compositionally biased region" description="Polar residues" evidence="1">
    <location>
        <begin position="121"/>
        <end position="150"/>
    </location>
</feature>
<gene>
    <name evidence="2" type="ORF">KIN20_035941</name>
</gene>
<dbReference type="GO" id="GO:0006644">
    <property type="term" value="P:phospholipid metabolic process"/>
    <property type="evidence" value="ECO:0007669"/>
    <property type="project" value="InterPro"/>
</dbReference>
<reference evidence="2" key="1">
    <citation type="submission" date="2021-06" db="EMBL/GenBank/DDBJ databases">
        <title>Parelaphostrongylus tenuis whole genome reference sequence.</title>
        <authorList>
            <person name="Garwood T.J."/>
            <person name="Larsen P.A."/>
            <person name="Fountain-Jones N.M."/>
            <person name="Garbe J.R."/>
            <person name="Macchietto M.G."/>
            <person name="Kania S.A."/>
            <person name="Gerhold R.W."/>
            <person name="Richards J.E."/>
            <person name="Wolf T.M."/>
        </authorList>
    </citation>
    <scope>NUCLEOTIDE SEQUENCE</scope>
    <source>
        <strain evidence="2">MNPRO001-30</strain>
        <tissue evidence="2">Meninges</tissue>
    </source>
</reference>
<dbReference type="GO" id="GO:0050482">
    <property type="term" value="P:arachidonate secretion"/>
    <property type="evidence" value="ECO:0007669"/>
    <property type="project" value="InterPro"/>
</dbReference>
<dbReference type="Proteomes" id="UP001196413">
    <property type="component" value="Unassembled WGS sequence"/>
</dbReference>
<dbReference type="AlphaFoldDB" id="A0AAD5RCP2"/>
<feature type="region of interest" description="Disordered" evidence="1">
    <location>
        <begin position="119"/>
        <end position="150"/>
    </location>
</feature>
<sequence>MFEAALTSSIVMIWLPDFSLSTKSSQWIEEEWHCGTEPISHFLSESQLELDCPRFKRRVNQCCKRHDDCYEDQSGRKYCDDKFCECLTVATRGSGICARENGPLMCLLVRELGEEAYKQSAPDTAMTQAQNTSVSTSNARTSSGRSNVRS</sequence>
<organism evidence="2 3">
    <name type="scientific">Parelaphostrongylus tenuis</name>
    <name type="common">Meningeal worm</name>
    <dbReference type="NCBI Taxonomy" id="148309"/>
    <lineage>
        <taxon>Eukaryota</taxon>
        <taxon>Metazoa</taxon>
        <taxon>Ecdysozoa</taxon>
        <taxon>Nematoda</taxon>
        <taxon>Chromadorea</taxon>
        <taxon>Rhabditida</taxon>
        <taxon>Rhabditina</taxon>
        <taxon>Rhabditomorpha</taxon>
        <taxon>Strongyloidea</taxon>
        <taxon>Metastrongylidae</taxon>
        <taxon>Parelaphostrongylus</taxon>
    </lineage>
</organism>
<evidence type="ECO:0000313" key="3">
    <source>
        <dbReference type="Proteomes" id="UP001196413"/>
    </source>
</evidence>
<proteinExistence type="predicted"/>
<dbReference type="SUPFAM" id="SSF48619">
    <property type="entry name" value="Phospholipase A2, PLA2"/>
    <property type="match status" value="1"/>
</dbReference>